<dbReference type="SMART" id="SM00343">
    <property type="entry name" value="ZnF_C2HC"/>
    <property type="match status" value="2"/>
</dbReference>
<reference evidence="3" key="1">
    <citation type="submission" date="2025-08" db="UniProtKB">
        <authorList>
            <consortium name="Ensembl"/>
        </authorList>
    </citation>
    <scope>IDENTIFICATION</scope>
</reference>
<proteinExistence type="predicted"/>
<dbReference type="PANTHER" id="PTHR33198">
    <property type="entry name" value="ANK_REP_REGION DOMAIN-CONTAINING PROTEIN-RELATED"/>
    <property type="match status" value="1"/>
</dbReference>
<dbReference type="SUPFAM" id="SSF57756">
    <property type="entry name" value="Retrovirus zinc finger-like domains"/>
    <property type="match status" value="1"/>
</dbReference>
<dbReference type="InterPro" id="IPR036875">
    <property type="entry name" value="Znf_CCHC_sf"/>
</dbReference>
<dbReference type="OMA" id="RCINDEG"/>
<organism evidence="3 4">
    <name type="scientific">Sinocyclocheilus grahami</name>
    <name type="common">Dianchi golden-line fish</name>
    <name type="synonym">Barbus grahami</name>
    <dbReference type="NCBI Taxonomy" id="75366"/>
    <lineage>
        <taxon>Eukaryota</taxon>
        <taxon>Metazoa</taxon>
        <taxon>Chordata</taxon>
        <taxon>Craniata</taxon>
        <taxon>Vertebrata</taxon>
        <taxon>Euteleostomi</taxon>
        <taxon>Actinopterygii</taxon>
        <taxon>Neopterygii</taxon>
        <taxon>Teleostei</taxon>
        <taxon>Ostariophysi</taxon>
        <taxon>Cypriniformes</taxon>
        <taxon>Cyprinidae</taxon>
        <taxon>Cyprininae</taxon>
        <taxon>Sinocyclocheilus</taxon>
    </lineage>
</organism>
<dbReference type="Proteomes" id="UP000472262">
    <property type="component" value="Unassembled WGS sequence"/>
</dbReference>
<feature type="compositionally biased region" description="Basic and acidic residues" evidence="1">
    <location>
        <begin position="200"/>
        <end position="213"/>
    </location>
</feature>
<evidence type="ECO:0000313" key="3">
    <source>
        <dbReference type="Ensembl" id="ENSSGRP00000073041.1"/>
    </source>
</evidence>
<reference evidence="3" key="2">
    <citation type="submission" date="2025-09" db="UniProtKB">
        <authorList>
            <consortium name="Ensembl"/>
        </authorList>
    </citation>
    <scope>IDENTIFICATION</scope>
</reference>
<sequence length="270" mass="30791">MPPGPLNLGVVDLYTEYKIWRESYAFFEIASGLTEAENKVKRATLLHCIGAPVQRIFANLPGEKNTYEQAVAALDAYFTPRRNVVMECHKFRQRAQSSDETVDAFVNSLRELAKTCEFGALESDMLRDQLVEKSADKRLRDKLLQEEGLALDKALKIARIFKAAQVESKMLSEQSSNLKDCQVHFTKQHTCTQRPHAKEHRVNRDGSSADKDKKCHRCGLDTHHSNECGAKTAKCLYCKKIGHFARMCRKKEADQKTDKKRENQDLKKNS</sequence>
<keyword evidence="4" id="KW-1185">Reference proteome</keyword>
<evidence type="ECO:0000313" key="4">
    <source>
        <dbReference type="Proteomes" id="UP000472262"/>
    </source>
</evidence>
<feature type="region of interest" description="Disordered" evidence="1">
    <location>
        <begin position="249"/>
        <end position="270"/>
    </location>
</feature>
<feature type="compositionally biased region" description="Basic and acidic residues" evidence="1">
    <location>
        <begin position="250"/>
        <end position="270"/>
    </location>
</feature>
<dbReference type="InterPro" id="IPR001878">
    <property type="entry name" value="Znf_CCHC"/>
</dbReference>
<dbReference type="Gene3D" id="4.10.60.10">
    <property type="entry name" value="Zinc finger, CCHC-type"/>
    <property type="match status" value="1"/>
</dbReference>
<accession>A0A672QB88</accession>
<evidence type="ECO:0000256" key="1">
    <source>
        <dbReference type="SAM" id="MobiDB-lite"/>
    </source>
</evidence>
<feature type="domain" description="CCHC-type" evidence="2">
    <location>
        <begin position="214"/>
        <end position="230"/>
    </location>
</feature>
<feature type="region of interest" description="Disordered" evidence="1">
    <location>
        <begin position="192"/>
        <end position="213"/>
    </location>
</feature>
<dbReference type="AlphaFoldDB" id="A0A672QB88"/>
<dbReference type="InParanoid" id="A0A672QB88"/>
<dbReference type="GO" id="GO:0003676">
    <property type="term" value="F:nucleic acid binding"/>
    <property type="evidence" value="ECO:0007669"/>
    <property type="project" value="InterPro"/>
</dbReference>
<feature type="domain" description="CCHC-type" evidence="2">
    <location>
        <begin position="234"/>
        <end position="250"/>
    </location>
</feature>
<dbReference type="Ensembl" id="ENSSGRT00000077788.1">
    <property type="protein sequence ID" value="ENSSGRP00000073041.1"/>
    <property type="gene ID" value="ENSSGRG00000037227.1"/>
</dbReference>
<name>A0A672QB88_SINGR</name>
<protein>
    <recommendedName>
        <fullName evidence="2">CCHC-type domain-containing protein</fullName>
    </recommendedName>
</protein>
<dbReference type="PANTHER" id="PTHR33198:SF20">
    <property type="entry name" value="RETROTRANSPOSON GAG DOMAIN-CONTAINING PROTEIN"/>
    <property type="match status" value="1"/>
</dbReference>
<dbReference type="GO" id="GO:0008270">
    <property type="term" value="F:zinc ion binding"/>
    <property type="evidence" value="ECO:0007669"/>
    <property type="project" value="InterPro"/>
</dbReference>
<evidence type="ECO:0000259" key="2">
    <source>
        <dbReference type="SMART" id="SM00343"/>
    </source>
</evidence>